<dbReference type="GO" id="GO:0016020">
    <property type="term" value="C:membrane"/>
    <property type="evidence" value="ECO:0007669"/>
    <property type="project" value="GOC"/>
</dbReference>
<keyword evidence="4" id="KW-1185">Reference proteome</keyword>
<dbReference type="Proteomes" id="UP000694843">
    <property type="component" value="Unplaced"/>
</dbReference>
<evidence type="ECO:0000259" key="3">
    <source>
        <dbReference type="Pfam" id="PF04572"/>
    </source>
</evidence>
<dbReference type="OrthoDB" id="409543at2759"/>
<evidence type="ECO:0000313" key="5">
    <source>
        <dbReference type="RefSeq" id="XP_018017716.2"/>
    </source>
</evidence>
<dbReference type="GeneID" id="108674289"/>
<protein>
    <submittedName>
        <fullName evidence="5">Uncharacterized protein LOC108674289</fullName>
    </submittedName>
</protein>
<dbReference type="RefSeq" id="XP_018017716.2">
    <property type="nucleotide sequence ID" value="XM_018162227.2"/>
</dbReference>
<dbReference type="InterPro" id="IPR007652">
    <property type="entry name" value="A1-4-GlycosylTfrase_dom"/>
</dbReference>
<dbReference type="KEGG" id="hazt:108674289"/>
<dbReference type="AlphaFoldDB" id="A0A8B7NXW1"/>
<feature type="domain" description="Alpha 1,4-glycosyltransferase" evidence="3">
    <location>
        <begin position="23"/>
        <end position="167"/>
    </location>
</feature>
<evidence type="ECO:0000313" key="4">
    <source>
        <dbReference type="Proteomes" id="UP000694843"/>
    </source>
</evidence>
<organism evidence="4 5">
    <name type="scientific">Hyalella azteca</name>
    <name type="common">Amphipod</name>
    <dbReference type="NCBI Taxonomy" id="294128"/>
    <lineage>
        <taxon>Eukaryota</taxon>
        <taxon>Metazoa</taxon>
        <taxon>Ecdysozoa</taxon>
        <taxon>Arthropoda</taxon>
        <taxon>Crustacea</taxon>
        <taxon>Multicrustacea</taxon>
        <taxon>Malacostraca</taxon>
        <taxon>Eumalacostraca</taxon>
        <taxon>Peracarida</taxon>
        <taxon>Amphipoda</taxon>
        <taxon>Senticaudata</taxon>
        <taxon>Talitrida</taxon>
        <taxon>Talitroidea</taxon>
        <taxon>Hyalellidae</taxon>
        <taxon>Hyalella</taxon>
    </lineage>
</organism>
<evidence type="ECO:0000256" key="2">
    <source>
        <dbReference type="ARBA" id="ARBA00022679"/>
    </source>
</evidence>
<dbReference type="GO" id="GO:0006688">
    <property type="term" value="P:glycosphingolipid biosynthetic process"/>
    <property type="evidence" value="ECO:0007669"/>
    <property type="project" value="TreeGrafter"/>
</dbReference>
<evidence type="ECO:0000256" key="1">
    <source>
        <dbReference type="ARBA" id="ARBA00009003"/>
    </source>
</evidence>
<keyword evidence="2" id="KW-0808">Transferase</keyword>
<gene>
    <name evidence="5" type="primary">LOC108674289</name>
</gene>
<accession>A0A8B7NXW1</accession>
<reference evidence="5" key="1">
    <citation type="submission" date="2025-08" db="UniProtKB">
        <authorList>
            <consortium name="RefSeq"/>
        </authorList>
    </citation>
    <scope>IDENTIFICATION</scope>
    <source>
        <tissue evidence="5">Whole organism</tissue>
    </source>
</reference>
<dbReference type="InterPro" id="IPR051981">
    <property type="entry name" value="Glycosyltransf_32"/>
</dbReference>
<dbReference type="PANTHER" id="PTHR12042">
    <property type="entry name" value="LACTOSYLCERAMIDE 4-ALPHA-GALACTOSYLTRANSFERASE ALPHA- 1,4-GALACTOSYLTRANSFERASE"/>
    <property type="match status" value="1"/>
</dbReference>
<name>A0A8B7NXW1_HYAAZ</name>
<comment type="similarity">
    <text evidence="1">Belongs to the glycosyltransferase 32 family.</text>
</comment>
<dbReference type="PANTHER" id="PTHR12042:SF21">
    <property type="entry name" value="ALPHA1,4-GALACTOSYLTRANSFERASE 1-RELATED"/>
    <property type="match status" value="1"/>
</dbReference>
<proteinExistence type="inferred from homology"/>
<dbReference type="Pfam" id="PF04572">
    <property type="entry name" value="Gb3_synth"/>
    <property type="match status" value="1"/>
</dbReference>
<dbReference type="GO" id="GO:0016758">
    <property type="term" value="F:hexosyltransferase activity"/>
    <property type="evidence" value="ECO:0007669"/>
    <property type="project" value="TreeGrafter"/>
</dbReference>
<sequence length="172" mass="19238">MVDGDEKRVMSDTILANGIHRMRRQHPMFLSVMRHIAANYNSKVWAFNGPIALTAVAQQLGCDRTPVGLDRLLNVTNNRTSQTIQPDHTEECDWVALKSSVFLPVHWTQAKTLFQSPKKNETFPPLEALYPGSLGVHYTNHITKNLKVPPGSIMQVIASGSCPVIFEKHPLL</sequence>